<dbReference type="Proteomes" id="UP000241394">
    <property type="component" value="Chromosome LG16"/>
</dbReference>
<dbReference type="STRING" id="1590841.A0A2R6QHP3"/>
<evidence type="ECO:0000256" key="1">
    <source>
        <dbReference type="SAM" id="MobiDB-lite"/>
    </source>
</evidence>
<evidence type="ECO:0000313" key="3">
    <source>
        <dbReference type="EMBL" id="PSS08147.1"/>
    </source>
</evidence>
<feature type="region of interest" description="Disordered" evidence="1">
    <location>
        <begin position="335"/>
        <end position="358"/>
    </location>
</feature>
<keyword evidence="3" id="KW-0687">Ribonucleoprotein</keyword>
<dbReference type="Gramene" id="PSS08147">
    <property type="protein sequence ID" value="PSS08147"/>
    <property type="gene ID" value="CEY00_Acc18517"/>
</dbReference>
<feature type="domain" description="DUF4283" evidence="2">
    <location>
        <begin position="164"/>
        <end position="221"/>
    </location>
</feature>
<gene>
    <name evidence="3" type="ORF">CEY00_Acc18517</name>
</gene>
<dbReference type="EMBL" id="NKQK01000016">
    <property type="protein sequence ID" value="PSS08147.1"/>
    <property type="molecule type" value="Genomic_DNA"/>
</dbReference>
<feature type="region of interest" description="Disordered" evidence="1">
    <location>
        <begin position="1"/>
        <end position="23"/>
    </location>
</feature>
<dbReference type="Pfam" id="PF14111">
    <property type="entry name" value="DUF4283"/>
    <property type="match status" value="1"/>
</dbReference>
<dbReference type="InParanoid" id="A0A2R6QHP3"/>
<organism evidence="3 4">
    <name type="scientific">Actinidia chinensis var. chinensis</name>
    <name type="common">Chinese soft-hair kiwi</name>
    <dbReference type="NCBI Taxonomy" id="1590841"/>
    <lineage>
        <taxon>Eukaryota</taxon>
        <taxon>Viridiplantae</taxon>
        <taxon>Streptophyta</taxon>
        <taxon>Embryophyta</taxon>
        <taxon>Tracheophyta</taxon>
        <taxon>Spermatophyta</taxon>
        <taxon>Magnoliopsida</taxon>
        <taxon>eudicotyledons</taxon>
        <taxon>Gunneridae</taxon>
        <taxon>Pentapetalae</taxon>
        <taxon>asterids</taxon>
        <taxon>Ericales</taxon>
        <taxon>Actinidiaceae</taxon>
        <taxon>Actinidia</taxon>
    </lineage>
</organism>
<feature type="region of interest" description="Disordered" evidence="1">
    <location>
        <begin position="263"/>
        <end position="303"/>
    </location>
</feature>
<keyword evidence="4" id="KW-1185">Reference proteome</keyword>
<dbReference type="GO" id="GO:0005840">
    <property type="term" value="C:ribosome"/>
    <property type="evidence" value="ECO:0007669"/>
    <property type="project" value="UniProtKB-KW"/>
</dbReference>
<dbReference type="AlphaFoldDB" id="A0A2R6QHP3"/>
<feature type="compositionally biased region" description="Polar residues" evidence="1">
    <location>
        <begin position="263"/>
        <end position="279"/>
    </location>
</feature>
<reference evidence="4" key="2">
    <citation type="journal article" date="2018" name="BMC Genomics">
        <title>A manually annotated Actinidia chinensis var. chinensis (kiwifruit) genome highlights the challenges associated with draft genomes and gene prediction in plants.</title>
        <authorList>
            <person name="Pilkington S.M."/>
            <person name="Crowhurst R."/>
            <person name="Hilario E."/>
            <person name="Nardozza S."/>
            <person name="Fraser L."/>
            <person name="Peng Y."/>
            <person name="Gunaseelan K."/>
            <person name="Simpson R."/>
            <person name="Tahir J."/>
            <person name="Deroles S.C."/>
            <person name="Templeton K."/>
            <person name="Luo Z."/>
            <person name="Davy M."/>
            <person name="Cheng C."/>
            <person name="McNeilage M."/>
            <person name="Scaglione D."/>
            <person name="Liu Y."/>
            <person name="Zhang Q."/>
            <person name="Datson P."/>
            <person name="De Silva N."/>
            <person name="Gardiner S.E."/>
            <person name="Bassett H."/>
            <person name="Chagne D."/>
            <person name="McCallum J."/>
            <person name="Dzierzon H."/>
            <person name="Deng C."/>
            <person name="Wang Y.Y."/>
            <person name="Barron L."/>
            <person name="Manako K."/>
            <person name="Bowen J."/>
            <person name="Foster T.M."/>
            <person name="Erridge Z.A."/>
            <person name="Tiffin H."/>
            <person name="Waite C.N."/>
            <person name="Davies K.M."/>
            <person name="Grierson E.P."/>
            <person name="Laing W.A."/>
            <person name="Kirk R."/>
            <person name="Chen X."/>
            <person name="Wood M."/>
            <person name="Montefiori M."/>
            <person name="Brummell D.A."/>
            <person name="Schwinn K.E."/>
            <person name="Catanach A."/>
            <person name="Fullerton C."/>
            <person name="Li D."/>
            <person name="Meiyalaghan S."/>
            <person name="Nieuwenhuizen N."/>
            <person name="Read N."/>
            <person name="Prakash R."/>
            <person name="Hunter D."/>
            <person name="Zhang H."/>
            <person name="McKenzie M."/>
            <person name="Knabel M."/>
            <person name="Harris A."/>
            <person name="Allan A.C."/>
            <person name="Gleave A."/>
            <person name="Chen A."/>
            <person name="Janssen B.J."/>
            <person name="Plunkett B."/>
            <person name="Ampomah-Dwamena C."/>
            <person name="Voogd C."/>
            <person name="Leif D."/>
            <person name="Lafferty D."/>
            <person name="Souleyre E.J.F."/>
            <person name="Varkonyi-Gasic E."/>
            <person name="Gambi F."/>
            <person name="Hanley J."/>
            <person name="Yao J.L."/>
            <person name="Cheung J."/>
            <person name="David K.M."/>
            <person name="Warren B."/>
            <person name="Marsh K."/>
            <person name="Snowden K.C."/>
            <person name="Lin-Wang K."/>
            <person name="Brian L."/>
            <person name="Martinez-Sanchez M."/>
            <person name="Wang M."/>
            <person name="Ileperuma N."/>
            <person name="Macnee N."/>
            <person name="Campin R."/>
            <person name="McAtee P."/>
            <person name="Drummond R.S.M."/>
            <person name="Espley R.V."/>
            <person name="Ireland H.S."/>
            <person name="Wu R."/>
            <person name="Atkinson R.G."/>
            <person name="Karunairetnam S."/>
            <person name="Bulley S."/>
            <person name="Chunkath S."/>
            <person name="Hanley Z."/>
            <person name="Storey R."/>
            <person name="Thrimawithana A.H."/>
            <person name="Thomson S."/>
            <person name="David C."/>
            <person name="Testolin R."/>
            <person name="Huang H."/>
            <person name="Hellens R.P."/>
            <person name="Schaffer R.J."/>
        </authorList>
    </citation>
    <scope>NUCLEOTIDE SEQUENCE [LARGE SCALE GENOMIC DNA]</scope>
    <source>
        <strain evidence="4">cv. Red5</strain>
    </source>
</reference>
<name>A0A2R6QHP3_ACTCC</name>
<keyword evidence="3" id="KW-0689">Ribosomal protein</keyword>
<dbReference type="InterPro" id="IPR025558">
    <property type="entry name" value="DUF4283"/>
</dbReference>
<protein>
    <submittedName>
        <fullName evidence="3">30S ribosomal protein</fullName>
    </submittedName>
</protein>
<evidence type="ECO:0000313" key="4">
    <source>
        <dbReference type="Proteomes" id="UP000241394"/>
    </source>
</evidence>
<feature type="compositionally biased region" description="Basic and acidic residues" evidence="1">
    <location>
        <begin position="283"/>
        <end position="296"/>
    </location>
</feature>
<evidence type="ECO:0000259" key="2">
    <source>
        <dbReference type="Pfam" id="PF14111"/>
    </source>
</evidence>
<proteinExistence type="predicted"/>
<comment type="caution">
    <text evidence="3">The sequence shown here is derived from an EMBL/GenBank/DDBJ whole genome shotgun (WGS) entry which is preliminary data.</text>
</comment>
<reference evidence="3 4" key="1">
    <citation type="submission" date="2017-07" db="EMBL/GenBank/DDBJ databases">
        <title>An improved, manually edited Actinidia chinensis var. chinensis (kiwifruit) genome highlights the challenges associated with draft genomes and gene prediction in plants.</title>
        <authorList>
            <person name="Pilkington S."/>
            <person name="Crowhurst R."/>
            <person name="Hilario E."/>
            <person name="Nardozza S."/>
            <person name="Fraser L."/>
            <person name="Peng Y."/>
            <person name="Gunaseelan K."/>
            <person name="Simpson R."/>
            <person name="Tahir J."/>
            <person name="Deroles S."/>
            <person name="Templeton K."/>
            <person name="Luo Z."/>
            <person name="Davy M."/>
            <person name="Cheng C."/>
            <person name="Mcneilage M."/>
            <person name="Scaglione D."/>
            <person name="Liu Y."/>
            <person name="Zhang Q."/>
            <person name="Datson P."/>
            <person name="De Silva N."/>
            <person name="Gardiner S."/>
            <person name="Bassett H."/>
            <person name="Chagne D."/>
            <person name="Mccallum J."/>
            <person name="Dzierzon H."/>
            <person name="Deng C."/>
            <person name="Wang Y.-Y."/>
            <person name="Barron N."/>
            <person name="Manako K."/>
            <person name="Bowen J."/>
            <person name="Foster T."/>
            <person name="Erridge Z."/>
            <person name="Tiffin H."/>
            <person name="Waite C."/>
            <person name="Davies K."/>
            <person name="Grierson E."/>
            <person name="Laing W."/>
            <person name="Kirk R."/>
            <person name="Chen X."/>
            <person name="Wood M."/>
            <person name="Montefiori M."/>
            <person name="Brummell D."/>
            <person name="Schwinn K."/>
            <person name="Catanach A."/>
            <person name="Fullerton C."/>
            <person name="Li D."/>
            <person name="Meiyalaghan S."/>
            <person name="Nieuwenhuizen N."/>
            <person name="Read N."/>
            <person name="Prakash R."/>
            <person name="Hunter D."/>
            <person name="Zhang H."/>
            <person name="Mckenzie M."/>
            <person name="Knabel M."/>
            <person name="Harris A."/>
            <person name="Allan A."/>
            <person name="Chen A."/>
            <person name="Janssen B."/>
            <person name="Plunkett B."/>
            <person name="Dwamena C."/>
            <person name="Voogd C."/>
            <person name="Leif D."/>
            <person name="Lafferty D."/>
            <person name="Souleyre E."/>
            <person name="Varkonyi-Gasic E."/>
            <person name="Gambi F."/>
            <person name="Hanley J."/>
            <person name="Yao J.-L."/>
            <person name="Cheung J."/>
            <person name="David K."/>
            <person name="Warren B."/>
            <person name="Marsh K."/>
            <person name="Snowden K."/>
            <person name="Lin-Wang K."/>
            <person name="Brian L."/>
            <person name="Martinez-Sanchez M."/>
            <person name="Wang M."/>
            <person name="Ileperuma N."/>
            <person name="Macnee N."/>
            <person name="Campin R."/>
            <person name="Mcatee P."/>
            <person name="Drummond R."/>
            <person name="Espley R."/>
            <person name="Ireland H."/>
            <person name="Wu R."/>
            <person name="Atkinson R."/>
            <person name="Karunairetnam S."/>
            <person name="Bulley S."/>
            <person name="Chunkath S."/>
            <person name="Hanley Z."/>
            <person name="Storey R."/>
            <person name="Thrimawithana A."/>
            <person name="Thomson S."/>
            <person name="David C."/>
            <person name="Testolin R."/>
        </authorList>
    </citation>
    <scope>NUCLEOTIDE SEQUENCE [LARGE SCALE GENOMIC DNA]</scope>
    <source>
        <strain evidence="4">cv. Red5</strain>
        <tissue evidence="3">Young leaf</tissue>
    </source>
</reference>
<sequence length="516" mass="56579">MGKGKNNHREGGHSSTSKLVEDPILAMALARPLKSSRDGEANAASPISAEATVAVEVDTETSKDLSVSPTQVSERDKQNEYLYSSLGVRQNAVVKTGNAQCESSIVGEDRVMRKVTQRAMQKTYVSLFAGNRHPSNGSKLDFYNQDEGPIKLGEEDILGSNCPWERCLLGYFGGRFLGKQALSQLVALWKVHPSIQFHGSGWIIFQFSSMEDLSKVLENGQPNASGELRNKLQQACKMQNGSLAVGGLKKGIVQTTRRQAFTNTTAKAPYKTSTSNPNPSLAKGEEVRKKKDKEAQGKSGKSTSLAEFCADMGGIYHGDYGNKDQPTNIRGDCKEQIQRPAGSKQFQPSPKWSDHDNLEGRLGAARHSRDDKLGHSLPSHEDPFGTACAVPALRTKALKLAEAEISYCTQLAKAKFLRNSDKGTKIFHNMIKSRRAKSSISSITLDDGRRSTLNKQVNGAFVQYYIGLLGFKGDCTRLSRDIVCKGKSLDPDQATTLTHLVIEEEIKYAPLQHWRG</sequence>
<dbReference type="OrthoDB" id="1304801at2759"/>
<accession>A0A2R6QHP3</accession>